<feature type="compositionally biased region" description="Polar residues" evidence="1">
    <location>
        <begin position="253"/>
        <end position="262"/>
    </location>
</feature>
<evidence type="ECO:0000313" key="2">
    <source>
        <dbReference type="EMBL" id="KAA8635612.1"/>
    </source>
</evidence>
<name>A0A8S9A626_SORMA</name>
<accession>A0A8S9A626</accession>
<dbReference type="Proteomes" id="UP000433876">
    <property type="component" value="Unassembled WGS sequence"/>
</dbReference>
<dbReference type="EMBL" id="NMPR01000010">
    <property type="protein sequence ID" value="KAA8635612.1"/>
    <property type="molecule type" value="Genomic_DNA"/>
</dbReference>
<feature type="region of interest" description="Disordered" evidence="1">
    <location>
        <begin position="335"/>
        <end position="363"/>
    </location>
</feature>
<protein>
    <submittedName>
        <fullName evidence="2">Uncharacterized protein</fullName>
    </submittedName>
</protein>
<dbReference type="AlphaFoldDB" id="A0A8S9A626"/>
<evidence type="ECO:0000313" key="3">
    <source>
        <dbReference type="Proteomes" id="UP000433876"/>
    </source>
</evidence>
<organism evidence="2 3">
    <name type="scientific">Sordaria macrospora</name>
    <dbReference type="NCBI Taxonomy" id="5147"/>
    <lineage>
        <taxon>Eukaryota</taxon>
        <taxon>Fungi</taxon>
        <taxon>Dikarya</taxon>
        <taxon>Ascomycota</taxon>
        <taxon>Pezizomycotina</taxon>
        <taxon>Sordariomycetes</taxon>
        <taxon>Sordariomycetidae</taxon>
        <taxon>Sordariales</taxon>
        <taxon>Sordariaceae</taxon>
        <taxon>Sordaria</taxon>
    </lineage>
</organism>
<gene>
    <name evidence="2" type="ORF">SMACR_03325</name>
</gene>
<dbReference type="VEuPathDB" id="FungiDB:SMAC_03325"/>
<proteinExistence type="predicted"/>
<feature type="region of interest" description="Disordered" evidence="1">
    <location>
        <begin position="1"/>
        <end position="26"/>
    </location>
</feature>
<feature type="region of interest" description="Disordered" evidence="1">
    <location>
        <begin position="253"/>
        <end position="319"/>
    </location>
</feature>
<reference evidence="2 3" key="1">
    <citation type="submission" date="2017-07" db="EMBL/GenBank/DDBJ databases">
        <title>Genome sequence of the Sordaria macrospora wild type strain R19027.</title>
        <authorList>
            <person name="Nowrousian M."/>
            <person name="Teichert I."/>
            <person name="Kueck U."/>
        </authorList>
    </citation>
    <scope>NUCLEOTIDE SEQUENCE [LARGE SCALE GENOMIC DNA]</scope>
    <source>
        <strain evidence="2 3">R19027</strain>
        <tissue evidence="2">Mycelium</tissue>
    </source>
</reference>
<comment type="caution">
    <text evidence="2">The sequence shown here is derived from an EMBL/GenBank/DDBJ whole genome shotgun (WGS) entry which is preliminary data.</text>
</comment>
<feature type="compositionally biased region" description="Basic and acidic residues" evidence="1">
    <location>
        <begin position="297"/>
        <end position="307"/>
    </location>
</feature>
<evidence type="ECO:0000256" key="1">
    <source>
        <dbReference type="SAM" id="MobiDB-lite"/>
    </source>
</evidence>
<sequence length="386" mass="43068">MGLSRPPNGEDATVSPFAPGPISNEMDAFDNKQMSHLQTSGEGNVEWMKGLDLTRLTPDQLAVLVAVGNLHLTSFAHHKSLSQQLQDIKSAVEVSKKGSGESFSQKIVCRYQSWLQSCYADPLRSPWNPTFEQAYAAKGTGIRSKNDTRPSQVQEAQLQNPRVQQYQDQQLQAQQLLPQQTQAKTIDIRAIEAEIHKIQALQARLIQSKALQDQQFSATQHQVQHLPAQQLQTRQLQTHALQDQQLSAIQHRVQNPTAQQLSAKRPKQHPPRRPESQPVANVYQPMPLPQGLNREGSNFEEHGRTQDDFQEPPRSVPASSDWQNAFGLVNQGTAHEASIGGTPPGMWPEAPPTKREAPTTLNGGYLYETLTPCRKKGRLEEVKEGF</sequence>